<dbReference type="InterPro" id="IPR037151">
    <property type="entry name" value="AlkB-like_sf"/>
</dbReference>
<dbReference type="GO" id="GO:0070988">
    <property type="term" value="P:demethylation"/>
    <property type="evidence" value="ECO:0007669"/>
    <property type="project" value="InterPro"/>
</dbReference>
<protein>
    <submittedName>
        <fullName evidence="2">Alpha-ketoglutarate-dependent dioxygenase alkB homolog 4-like</fullName>
    </submittedName>
</protein>
<keyword evidence="2" id="KW-0560">Oxidoreductase</keyword>
<gene>
    <name evidence="2" type="primary">Alkbh4</name>
</gene>
<dbReference type="GO" id="GO:0051213">
    <property type="term" value="F:dioxygenase activity"/>
    <property type="evidence" value="ECO:0007669"/>
    <property type="project" value="UniProtKB-KW"/>
</dbReference>
<comment type="cofactor">
    <cofactor evidence="1">
        <name>Fe(2+)</name>
        <dbReference type="ChEBI" id="CHEBI:29033"/>
    </cofactor>
</comment>
<name>A0A6F9D5Q9_9ASCI</name>
<accession>A0A6F9D5Q9</accession>
<reference evidence="2" key="1">
    <citation type="submission" date="2020-04" db="EMBL/GenBank/DDBJ databases">
        <authorList>
            <person name="Neveu A P."/>
        </authorList>
    </citation>
    <scope>NUCLEOTIDE SEQUENCE</scope>
    <source>
        <tissue evidence="2">Whole embryo</tissue>
    </source>
</reference>
<dbReference type="AlphaFoldDB" id="A0A6F9D5Q9"/>
<dbReference type="EMBL" id="LR782870">
    <property type="protein sequence ID" value="CAB3221259.1"/>
    <property type="molecule type" value="mRNA"/>
</dbReference>
<dbReference type="SUPFAM" id="SSF51197">
    <property type="entry name" value="Clavaminate synthase-like"/>
    <property type="match status" value="1"/>
</dbReference>
<proteinExistence type="evidence at transcript level"/>
<organism evidence="2">
    <name type="scientific">Phallusia mammillata</name>
    <dbReference type="NCBI Taxonomy" id="59560"/>
    <lineage>
        <taxon>Eukaryota</taxon>
        <taxon>Metazoa</taxon>
        <taxon>Chordata</taxon>
        <taxon>Tunicata</taxon>
        <taxon>Ascidiacea</taxon>
        <taxon>Phlebobranchia</taxon>
        <taxon>Ascidiidae</taxon>
        <taxon>Phallusia</taxon>
    </lineage>
</organism>
<sequence>MENLSTCGCKGCRTCLLCETETKNETTKLNHKVFFYSPCLKKALDLIKNHDQEIMAVNFPGVTVVENFISEDVENVLALCIDSSPWKQSQSGRRKQDYGPKVNFKKQKINDRCFSGLPSYIQEVVNKLKSIEELSDFQTVEQCNLEYDSTRGSSIDPHFDDDWLWGERLVTLNLLSDTWLTMSLSSKETVPVQMTQLCDLGGLERYIQTELQADECSNDNKSPCLTYHDLIVKIPLLRRSLVILSGEARYKWKHSIQRKDIHGRRLCCTFRELSTQFLGENDLHETGSKLLKIASSFQGEVVL</sequence>
<dbReference type="PANTHER" id="PTHR12463:SF0">
    <property type="entry name" value="ALPHA-KETOGLUTARATE-DEPENDENT DIOXYGENASE ALKB HOMOLOG 4"/>
    <property type="match status" value="1"/>
</dbReference>
<dbReference type="PANTHER" id="PTHR12463">
    <property type="entry name" value="OXYGENASE-RELATED"/>
    <property type="match status" value="1"/>
</dbReference>
<dbReference type="Gene3D" id="2.60.120.590">
    <property type="entry name" value="Alpha-ketoglutarate-dependent dioxygenase AlkB-like"/>
    <property type="match status" value="1"/>
</dbReference>
<evidence type="ECO:0000313" key="2">
    <source>
        <dbReference type="EMBL" id="CAB3221259.1"/>
    </source>
</evidence>
<dbReference type="GO" id="GO:0032451">
    <property type="term" value="F:demethylase activity"/>
    <property type="evidence" value="ECO:0007669"/>
    <property type="project" value="TreeGrafter"/>
</dbReference>
<dbReference type="InterPro" id="IPR032857">
    <property type="entry name" value="ALKBH4"/>
</dbReference>
<keyword evidence="2" id="KW-0223">Dioxygenase</keyword>
<evidence type="ECO:0000256" key="1">
    <source>
        <dbReference type="ARBA" id="ARBA00001954"/>
    </source>
</evidence>